<dbReference type="Gene3D" id="1.10.357.10">
    <property type="entry name" value="Tetracycline Repressor, domain 2"/>
    <property type="match status" value="1"/>
</dbReference>
<dbReference type="PANTHER" id="PTHR30055">
    <property type="entry name" value="HTH-TYPE TRANSCRIPTIONAL REGULATOR RUTR"/>
    <property type="match status" value="1"/>
</dbReference>
<dbReference type="InterPro" id="IPR001647">
    <property type="entry name" value="HTH_TetR"/>
</dbReference>
<dbReference type="Pfam" id="PF00440">
    <property type="entry name" value="TetR_N"/>
    <property type="match status" value="1"/>
</dbReference>
<dbReference type="SUPFAM" id="SSF48498">
    <property type="entry name" value="Tetracyclin repressor-like, C-terminal domain"/>
    <property type="match status" value="1"/>
</dbReference>
<dbReference type="SUPFAM" id="SSF46689">
    <property type="entry name" value="Homeodomain-like"/>
    <property type="match status" value="1"/>
</dbReference>
<dbReference type="Pfam" id="PF21313">
    <property type="entry name" value="EthR_C"/>
    <property type="match status" value="1"/>
</dbReference>
<dbReference type="Gene3D" id="1.10.10.60">
    <property type="entry name" value="Homeodomain-like"/>
    <property type="match status" value="1"/>
</dbReference>
<feature type="DNA-binding region" description="H-T-H motif" evidence="2">
    <location>
        <begin position="44"/>
        <end position="63"/>
    </location>
</feature>
<reference evidence="5 6" key="1">
    <citation type="submission" date="2023-08" db="EMBL/GenBank/DDBJ databases">
        <authorList>
            <person name="Folkvardsen B D."/>
            <person name="Norman A."/>
        </authorList>
    </citation>
    <scope>NUCLEOTIDE SEQUENCE [LARGE SCALE GENOMIC DNA]</scope>
    <source>
        <strain evidence="5 6">Mu0053</strain>
    </source>
</reference>
<dbReference type="Proteomes" id="UP001190465">
    <property type="component" value="Chromosome"/>
</dbReference>
<protein>
    <submittedName>
        <fullName evidence="5">TetR/AcrR family transcriptional regulator</fullName>
    </submittedName>
</protein>
<evidence type="ECO:0000259" key="4">
    <source>
        <dbReference type="PROSITE" id="PS50977"/>
    </source>
</evidence>
<evidence type="ECO:0000256" key="2">
    <source>
        <dbReference type="PROSITE-ProRule" id="PRU00335"/>
    </source>
</evidence>
<dbReference type="InterPro" id="IPR050109">
    <property type="entry name" value="HTH-type_TetR-like_transc_reg"/>
</dbReference>
<dbReference type="EMBL" id="OY726397">
    <property type="protein sequence ID" value="CAJ1499132.1"/>
    <property type="molecule type" value="Genomic_DNA"/>
</dbReference>
<evidence type="ECO:0000256" key="3">
    <source>
        <dbReference type="SAM" id="MobiDB-lite"/>
    </source>
</evidence>
<feature type="domain" description="HTH tetR-type" evidence="4">
    <location>
        <begin position="21"/>
        <end position="81"/>
    </location>
</feature>
<organism evidence="5 6">
    <name type="scientific">[Mycobacterium] burgundiense</name>
    <dbReference type="NCBI Taxonomy" id="3064286"/>
    <lineage>
        <taxon>Bacteria</taxon>
        <taxon>Bacillati</taxon>
        <taxon>Actinomycetota</taxon>
        <taxon>Actinomycetes</taxon>
        <taxon>Mycobacteriales</taxon>
        <taxon>Mycobacteriaceae</taxon>
        <taxon>Mycolicibacterium</taxon>
    </lineage>
</organism>
<evidence type="ECO:0000313" key="5">
    <source>
        <dbReference type="EMBL" id="CAJ1499132.1"/>
    </source>
</evidence>
<evidence type="ECO:0000256" key="1">
    <source>
        <dbReference type="ARBA" id="ARBA00023125"/>
    </source>
</evidence>
<sequence length="208" mass="23039">MRSDDVAAPRHNPVRPQHRGEMRRTRLLNALATRLEGQPLAEVSIADVTDEAGLGRSAFYHYFSGKHEAVTHLLADIFSDQVSTVTEIINAPGDKLDNMSRSLQSVVDAWLGEKALYLAMLDARDTDAATRQIWTTWLQRYEDFVAEYISENRTVSGADPADLAHALIATNEQVLQRLLRSGGGQDAARRAHATLLDIWSSTILGKES</sequence>
<proteinExistence type="predicted"/>
<dbReference type="InterPro" id="IPR049397">
    <property type="entry name" value="EthR_C"/>
</dbReference>
<keyword evidence="6" id="KW-1185">Reference proteome</keyword>
<dbReference type="RefSeq" id="WP_308481586.1">
    <property type="nucleotide sequence ID" value="NZ_OY726397.1"/>
</dbReference>
<name>A0ABM9LHJ9_9MYCO</name>
<dbReference type="PROSITE" id="PS50977">
    <property type="entry name" value="HTH_TETR_2"/>
    <property type="match status" value="1"/>
</dbReference>
<dbReference type="InterPro" id="IPR009057">
    <property type="entry name" value="Homeodomain-like_sf"/>
</dbReference>
<keyword evidence="1 2" id="KW-0238">DNA-binding</keyword>
<gene>
    <name evidence="5" type="ORF">MU0053_001335</name>
</gene>
<dbReference type="InterPro" id="IPR036271">
    <property type="entry name" value="Tet_transcr_reg_TetR-rel_C_sf"/>
</dbReference>
<dbReference type="PANTHER" id="PTHR30055:SF184">
    <property type="entry name" value="HTH-TYPE TRANSCRIPTIONAL REGULATOR ETHR"/>
    <property type="match status" value="1"/>
</dbReference>
<accession>A0ABM9LHJ9</accession>
<feature type="region of interest" description="Disordered" evidence="3">
    <location>
        <begin position="1"/>
        <end position="21"/>
    </location>
</feature>
<evidence type="ECO:0000313" key="6">
    <source>
        <dbReference type="Proteomes" id="UP001190465"/>
    </source>
</evidence>